<evidence type="ECO:0000256" key="7">
    <source>
        <dbReference type="ARBA" id="ARBA00022989"/>
    </source>
</evidence>
<evidence type="ECO:0000256" key="9">
    <source>
        <dbReference type="ARBA" id="ARBA00023136"/>
    </source>
</evidence>
<dbReference type="InterPro" id="IPR036719">
    <property type="entry name" value="Neuro-gated_channel_TM_sf"/>
</dbReference>
<evidence type="ECO:0000313" key="14">
    <source>
        <dbReference type="EMBL" id="KAL3307594.1"/>
    </source>
</evidence>
<protein>
    <submittedName>
        <fullName evidence="14">Uncharacterized protein</fullName>
    </submittedName>
</protein>
<accession>A0ABD2PJZ7</accession>
<comment type="subcellular location">
    <subcellularLocation>
        <location evidence="2">Cell membrane</location>
    </subcellularLocation>
    <subcellularLocation>
        <location evidence="1">Membrane</location>
        <topology evidence="1">Multi-pass membrane protein</topology>
    </subcellularLocation>
</comment>
<dbReference type="InterPro" id="IPR018000">
    <property type="entry name" value="Neurotransmitter_ion_chnl_CS"/>
</dbReference>
<keyword evidence="6" id="KW-0732">Signal</keyword>
<dbReference type="Gene3D" id="2.70.170.10">
    <property type="entry name" value="Neurotransmitter-gated ion-channel ligand-binding domain"/>
    <property type="match status" value="1"/>
</dbReference>
<keyword evidence="8 11" id="KW-0406">Ion transport</keyword>
<evidence type="ECO:0000256" key="4">
    <source>
        <dbReference type="ARBA" id="ARBA00022475"/>
    </source>
</evidence>
<comment type="caution">
    <text evidence="14">The sequence shown here is derived from an EMBL/GenBank/DDBJ whole genome shotgun (WGS) entry which is preliminary data.</text>
</comment>
<dbReference type="PANTHER" id="PTHR18945">
    <property type="entry name" value="NEUROTRANSMITTER GATED ION CHANNEL"/>
    <property type="match status" value="1"/>
</dbReference>
<dbReference type="SUPFAM" id="SSF63712">
    <property type="entry name" value="Nicotinic receptor ligand binding domain-like"/>
    <property type="match status" value="1"/>
</dbReference>
<comment type="similarity">
    <text evidence="11">Belongs to the ligand-gated ion channel (TC 1.A.9) family.</text>
</comment>
<evidence type="ECO:0000256" key="11">
    <source>
        <dbReference type="RuleBase" id="RU000687"/>
    </source>
</evidence>
<dbReference type="GO" id="GO:0005886">
    <property type="term" value="C:plasma membrane"/>
    <property type="evidence" value="ECO:0007669"/>
    <property type="project" value="UniProtKB-SubCell"/>
</dbReference>
<dbReference type="PRINTS" id="PR00252">
    <property type="entry name" value="NRIONCHANNEL"/>
</dbReference>
<evidence type="ECO:0000259" key="12">
    <source>
        <dbReference type="Pfam" id="PF02931"/>
    </source>
</evidence>
<evidence type="ECO:0000256" key="10">
    <source>
        <dbReference type="ARBA" id="ARBA00023303"/>
    </source>
</evidence>
<dbReference type="Proteomes" id="UP001626550">
    <property type="component" value="Unassembled WGS sequence"/>
</dbReference>
<dbReference type="PRINTS" id="PR00253">
    <property type="entry name" value="GABAARECEPTR"/>
</dbReference>
<keyword evidence="7 11" id="KW-1133">Transmembrane helix</keyword>
<keyword evidence="3 11" id="KW-0813">Transport</keyword>
<evidence type="ECO:0000256" key="5">
    <source>
        <dbReference type="ARBA" id="ARBA00022692"/>
    </source>
</evidence>
<dbReference type="InterPro" id="IPR006029">
    <property type="entry name" value="Neurotrans-gated_channel_TM"/>
</dbReference>
<dbReference type="InterPro" id="IPR006028">
    <property type="entry name" value="GABAA/Glycine_rcpt"/>
</dbReference>
<feature type="transmembrane region" description="Helical" evidence="11">
    <location>
        <begin position="351"/>
        <end position="380"/>
    </location>
</feature>
<feature type="transmembrane region" description="Helical" evidence="11">
    <location>
        <begin position="285"/>
        <end position="308"/>
    </location>
</feature>
<dbReference type="CDD" id="cd19049">
    <property type="entry name" value="LGIC_TM_anion"/>
    <property type="match status" value="1"/>
</dbReference>
<dbReference type="GO" id="GO:0034220">
    <property type="term" value="P:monoatomic ion transmembrane transport"/>
    <property type="evidence" value="ECO:0007669"/>
    <property type="project" value="UniProtKB-KW"/>
</dbReference>
<dbReference type="InterPro" id="IPR006202">
    <property type="entry name" value="Neur_chan_lig-bd"/>
</dbReference>
<feature type="transmembrane region" description="Helical" evidence="11">
    <location>
        <begin position="462"/>
        <end position="482"/>
    </location>
</feature>
<dbReference type="PROSITE" id="PS00236">
    <property type="entry name" value="NEUROTR_ION_CHANNEL"/>
    <property type="match status" value="1"/>
</dbReference>
<evidence type="ECO:0000256" key="1">
    <source>
        <dbReference type="ARBA" id="ARBA00004141"/>
    </source>
</evidence>
<keyword evidence="5 11" id="KW-0812">Transmembrane</keyword>
<proteinExistence type="inferred from homology"/>
<dbReference type="Pfam" id="PF02931">
    <property type="entry name" value="Neur_chan_LBD"/>
    <property type="match status" value="1"/>
</dbReference>
<dbReference type="CDD" id="cd18987">
    <property type="entry name" value="LGIC_ECD_anion"/>
    <property type="match status" value="1"/>
</dbReference>
<dbReference type="Pfam" id="PF02932">
    <property type="entry name" value="Neur_chan_memb"/>
    <property type="match status" value="1"/>
</dbReference>
<evidence type="ECO:0000256" key="3">
    <source>
        <dbReference type="ARBA" id="ARBA00022448"/>
    </source>
</evidence>
<dbReference type="SUPFAM" id="SSF90112">
    <property type="entry name" value="Neurotransmitter-gated ion-channel transmembrane pore"/>
    <property type="match status" value="1"/>
</dbReference>
<name>A0ABD2PJZ7_9PLAT</name>
<evidence type="ECO:0000313" key="15">
    <source>
        <dbReference type="Proteomes" id="UP001626550"/>
    </source>
</evidence>
<dbReference type="InterPro" id="IPR038050">
    <property type="entry name" value="Neuro_actylchol_rec"/>
</dbReference>
<organism evidence="14 15">
    <name type="scientific">Cichlidogyrus casuarinus</name>
    <dbReference type="NCBI Taxonomy" id="1844966"/>
    <lineage>
        <taxon>Eukaryota</taxon>
        <taxon>Metazoa</taxon>
        <taxon>Spiralia</taxon>
        <taxon>Lophotrochozoa</taxon>
        <taxon>Platyhelminthes</taxon>
        <taxon>Monogenea</taxon>
        <taxon>Monopisthocotylea</taxon>
        <taxon>Dactylogyridea</taxon>
        <taxon>Ancyrocephalidae</taxon>
        <taxon>Cichlidogyrus</taxon>
    </lineage>
</organism>
<dbReference type="Gene3D" id="1.20.58.390">
    <property type="entry name" value="Neurotransmitter-gated ion-channel transmembrane domain"/>
    <property type="match status" value="1"/>
</dbReference>
<feature type="domain" description="Neurotransmitter-gated ion-channel transmembrane" evidence="13">
    <location>
        <begin position="293"/>
        <end position="372"/>
    </location>
</feature>
<keyword evidence="9 11" id="KW-0472">Membrane</keyword>
<reference evidence="14 15" key="1">
    <citation type="submission" date="2024-11" db="EMBL/GenBank/DDBJ databases">
        <title>Adaptive evolution of stress response genes in parasites aligns with host niche diversity.</title>
        <authorList>
            <person name="Hahn C."/>
            <person name="Resl P."/>
        </authorList>
    </citation>
    <scope>NUCLEOTIDE SEQUENCE [LARGE SCALE GENOMIC DNA]</scope>
    <source>
        <strain evidence="14">EGGRZ-B1_66</strain>
        <tissue evidence="14">Body</tissue>
    </source>
</reference>
<keyword evidence="15" id="KW-1185">Reference proteome</keyword>
<dbReference type="AlphaFoldDB" id="A0ABD2PJZ7"/>
<dbReference type="EMBL" id="JBJKFK010006967">
    <property type="protein sequence ID" value="KAL3307594.1"/>
    <property type="molecule type" value="Genomic_DNA"/>
</dbReference>
<evidence type="ECO:0000256" key="2">
    <source>
        <dbReference type="ARBA" id="ARBA00004236"/>
    </source>
</evidence>
<sequence length="499" mass="57231">MLADCIEFPVVANILTVCLFRMQFWTIAYFLAVSLPAAWSHDNKLSVAETEIARKMVNYSKNERPKASISGEGGNHSEAHTLMVEVQAHVHSFSSVSVVNMDFSVNFMIRQRWKDPRLSFHEVLNGTKEELRVTISYLKDRIWIPDLFFRNFKSGQLHQLTVPNYLLWVNQDGVITFSQKLSVVLSCQMQLYYFPMDQQICFFDIGSYGYSKKDMDFRWWTQNTYDPVGDVDFKRDYKVATTMDTNISINEFDKPVHACRYCDKTYSTTGKFACLLLIFKMKRQFGFYLIYAYLPSLLIVVISGLSFFIDRKSVPARISIALLCVLALTTQSATTLNSLPRVSYIKAIDVWFFTCLAFVVLSFLEYALINSIGVSVLVTVKPDPMVRESRNLLDLDEEKANKLLVKLLAKALKEAQEDANALTPLLSERENGNPVCKKCSTKPEKRVPSYLAPDKVEYMCRFLYPMAFILFNLVYWSVIVFLKPEIELTGPNLIGEPTK</sequence>
<keyword evidence="4" id="KW-1003">Cell membrane</keyword>
<gene>
    <name evidence="14" type="ORF">Ciccas_013889</name>
</gene>
<dbReference type="InterPro" id="IPR006201">
    <property type="entry name" value="Neur_channel"/>
</dbReference>
<feature type="domain" description="Neurotransmitter-gated ion-channel ligand-binding" evidence="12">
    <location>
        <begin position="56"/>
        <end position="235"/>
    </location>
</feature>
<evidence type="ECO:0000256" key="6">
    <source>
        <dbReference type="ARBA" id="ARBA00022729"/>
    </source>
</evidence>
<dbReference type="InterPro" id="IPR036734">
    <property type="entry name" value="Neur_chan_lig-bd_sf"/>
</dbReference>
<evidence type="ECO:0000256" key="8">
    <source>
        <dbReference type="ARBA" id="ARBA00023065"/>
    </source>
</evidence>
<feature type="transmembrane region" description="Helical" evidence="11">
    <location>
        <begin position="320"/>
        <end position="339"/>
    </location>
</feature>
<keyword evidence="10 11" id="KW-0407">Ion channel</keyword>
<evidence type="ECO:0000259" key="13">
    <source>
        <dbReference type="Pfam" id="PF02932"/>
    </source>
</evidence>